<dbReference type="Proteomes" id="UP000683925">
    <property type="component" value="Unassembled WGS sequence"/>
</dbReference>
<dbReference type="AlphaFoldDB" id="A0A8S1WZB5"/>
<dbReference type="InterPro" id="IPR019775">
    <property type="entry name" value="WD40_repeat_CS"/>
</dbReference>
<dbReference type="Pfam" id="PF00400">
    <property type="entry name" value="WD40"/>
    <property type="match status" value="1"/>
</dbReference>
<dbReference type="PROSITE" id="PS50082">
    <property type="entry name" value="WD_REPEATS_2"/>
    <property type="match status" value="1"/>
</dbReference>
<keyword evidence="1" id="KW-0853">WD repeat</keyword>
<organism evidence="2 3">
    <name type="scientific">Paramecium octaurelia</name>
    <dbReference type="NCBI Taxonomy" id="43137"/>
    <lineage>
        <taxon>Eukaryota</taxon>
        <taxon>Sar</taxon>
        <taxon>Alveolata</taxon>
        <taxon>Ciliophora</taxon>
        <taxon>Intramacronucleata</taxon>
        <taxon>Oligohymenophorea</taxon>
        <taxon>Peniculida</taxon>
        <taxon>Parameciidae</taxon>
        <taxon>Paramecium</taxon>
    </lineage>
</organism>
<feature type="repeat" description="WD" evidence="1">
    <location>
        <begin position="76"/>
        <end position="110"/>
    </location>
</feature>
<dbReference type="InterPro" id="IPR001680">
    <property type="entry name" value="WD40_rpt"/>
</dbReference>
<dbReference type="OrthoDB" id="312140at2759"/>
<dbReference type="EMBL" id="CAJJDP010000105">
    <property type="protein sequence ID" value="CAD8193977.1"/>
    <property type="molecule type" value="Genomic_DNA"/>
</dbReference>
<dbReference type="SMART" id="SM00320">
    <property type="entry name" value="WD40"/>
    <property type="match status" value="1"/>
</dbReference>
<proteinExistence type="predicted"/>
<comment type="caution">
    <text evidence="2">The sequence shown here is derived from an EMBL/GenBank/DDBJ whole genome shotgun (WGS) entry which is preliminary data.</text>
</comment>
<protein>
    <submittedName>
        <fullName evidence="2">Uncharacterized protein</fullName>
    </submittedName>
</protein>
<name>A0A8S1WZB5_PAROT</name>
<evidence type="ECO:0000256" key="1">
    <source>
        <dbReference type="PROSITE-ProRule" id="PRU00221"/>
    </source>
</evidence>
<sequence>MVIPAQFIDSQTYGWYLHSFLTHQIRGWYLHSFLAHQIRGWVLYPTAGIRISIRLWDVKTGQQKAKLDGHSSYVLVYSVNFSPNGNTLASCSSDKSIRLWNVRTSKEIIQSDSNYKDLLAQFNISLQNSSLLPNVNPDRTILRICQNPILEASGTLILKGQFVNYQGIDLKPLFKTKGSFFFEDLKQKQK</sequence>
<dbReference type="PANTHER" id="PTHR45333">
    <property type="entry name" value="MEMBRANE PROTEIN-RELATED"/>
    <property type="match status" value="1"/>
</dbReference>
<gene>
    <name evidence="2" type="ORF">POCTA_138.1.T1050214</name>
</gene>
<dbReference type="PROSITE" id="PS50294">
    <property type="entry name" value="WD_REPEATS_REGION"/>
    <property type="match status" value="1"/>
</dbReference>
<evidence type="ECO:0000313" key="2">
    <source>
        <dbReference type="EMBL" id="CAD8193977.1"/>
    </source>
</evidence>
<keyword evidence="3" id="KW-1185">Reference proteome</keyword>
<dbReference type="PROSITE" id="PS00678">
    <property type="entry name" value="WD_REPEATS_1"/>
    <property type="match status" value="1"/>
</dbReference>
<accession>A0A8S1WZB5</accession>
<evidence type="ECO:0000313" key="3">
    <source>
        <dbReference type="Proteomes" id="UP000683925"/>
    </source>
</evidence>
<reference evidence="2" key="1">
    <citation type="submission" date="2021-01" db="EMBL/GenBank/DDBJ databases">
        <authorList>
            <consortium name="Genoscope - CEA"/>
            <person name="William W."/>
        </authorList>
    </citation>
    <scope>NUCLEOTIDE SEQUENCE</scope>
</reference>
<dbReference type="PANTHER" id="PTHR45333:SF1">
    <property type="entry name" value="CHROMOSOME UNDETERMINED SCAFFOLD_625, WHOLE GENOME SHOTGUN SEQUENCE"/>
    <property type="match status" value="1"/>
</dbReference>